<dbReference type="PROSITE" id="PS50966">
    <property type="entry name" value="ZF_SWIM"/>
    <property type="match status" value="1"/>
</dbReference>
<dbReference type="GO" id="GO:0061630">
    <property type="term" value="F:ubiquitin protein ligase activity"/>
    <property type="evidence" value="ECO:0007669"/>
    <property type="project" value="InterPro"/>
</dbReference>
<evidence type="ECO:0000256" key="1">
    <source>
        <dbReference type="PROSITE-ProRule" id="PRU00175"/>
    </source>
</evidence>
<keyword evidence="5" id="KW-1185">Reference proteome</keyword>
<keyword evidence="1" id="KW-0479">Metal-binding</keyword>
<evidence type="ECO:0008006" key="6">
    <source>
        <dbReference type="Google" id="ProtNLM"/>
    </source>
</evidence>
<feature type="domain" description="RING-type" evidence="2">
    <location>
        <begin position="171"/>
        <end position="220"/>
    </location>
</feature>
<dbReference type="Pfam" id="PF04434">
    <property type="entry name" value="SWIM"/>
    <property type="match status" value="1"/>
</dbReference>
<sequence length="251" mass="28304">MTKDPARRFPTITTASQHVVDRIRRALRQRMYLIKCDDMMGLQQVFHVLGSTSNVYKVTIGEIPSCTCPDRRRHVDSPCKHLLFVMLKVLRRSANDPVIWQRALLPSELRQIYANRTQGHPFMASAAVRREFNRIHGIQNEPDLVTDGAAADSKEPAVKDGVAQRPIEGDCPICYDELLPNDKAGIVWCRAACGINLHAACFERWRSVARGGEVTCVHCRAPWKTADQPQLAKPRKQTTGFYHTYVNLGGI</sequence>
<feature type="domain" description="SWIM-type" evidence="3">
    <location>
        <begin position="56"/>
        <end position="90"/>
    </location>
</feature>
<dbReference type="Proteomes" id="UP000271241">
    <property type="component" value="Unassembled WGS sequence"/>
</dbReference>
<dbReference type="STRING" id="78915.A0A4P9XXP3"/>
<name>A0A4P9XXP3_9FUNG</name>
<dbReference type="InterPro" id="IPR001841">
    <property type="entry name" value="Znf_RING"/>
</dbReference>
<dbReference type="PROSITE" id="PS50089">
    <property type="entry name" value="ZF_RING_2"/>
    <property type="match status" value="1"/>
</dbReference>
<evidence type="ECO:0000313" key="4">
    <source>
        <dbReference type="EMBL" id="RKP10441.1"/>
    </source>
</evidence>
<evidence type="ECO:0000259" key="2">
    <source>
        <dbReference type="PROSITE" id="PS50089"/>
    </source>
</evidence>
<evidence type="ECO:0000313" key="5">
    <source>
        <dbReference type="Proteomes" id="UP000271241"/>
    </source>
</evidence>
<dbReference type="InterPro" id="IPR039903">
    <property type="entry name" value="Zswim2"/>
</dbReference>
<dbReference type="OrthoDB" id="2122982at2759"/>
<protein>
    <recommendedName>
        <fullName evidence="6">SWIM-type domain-containing protein</fullName>
    </recommendedName>
</protein>
<keyword evidence="1" id="KW-0863">Zinc-finger</keyword>
<dbReference type="PANTHER" id="PTHR21540:SF0">
    <property type="entry name" value="PHD FAMILY PROTEIN"/>
    <property type="match status" value="1"/>
</dbReference>
<accession>A0A4P9XXP3</accession>
<dbReference type="InterPro" id="IPR013083">
    <property type="entry name" value="Znf_RING/FYVE/PHD"/>
</dbReference>
<reference evidence="5" key="1">
    <citation type="journal article" date="2018" name="Nat. Microbiol.">
        <title>Leveraging single-cell genomics to expand the fungal tree of life.</title>
        <authorList>
            <person name="Ahrendt S.R."/>
            <person name="Quandt C.A."/>
            <person name="Ciobanu D."/>
            <person name="Clum A."/>
            <person name="Salamov A."/>
            <person name="Andreopoulos B."/>
            <person name="Cheng J.F."/>
            <person name="Woyke T."/>
            <person name="Pelin A."/>
            <person name="Henrissat B."/>
            <person name="Reynolds N.K."/>
            <person name="Benny G.L."/>
            <person name="Smith M.E."/>
            <person name="James T.Y."/>
            <person name="Grigoriev I.V."/>
        </authorList>
    </citation>
    <scope>NUCLEOTIDE SEQUENCE [LARGE SCALE GENOMIC DNA]</scope>
    <source>
        <strain evidence="5">RSA 1356</strain>
    </source>
</reference>
<organism evidence="4 5">
    <name type="scientific">Thamnocephalis sphaerospora</name>
    <dbReference type="NCBI Taxonomy" id="78915"/>
    <lineage>
        <taxon>Eukaryota</taxon>
        <taxon>Fungi</taxon>
        <taxon>Fungi incertae sedis</taxon>
        <taxon>Zoopagomycota</taxon>
        <taxon>Zoopagomycotina</taxon>
        <taxon>Zoopagomycetes</taxon>
        <taxon>Zoopagales</taxon>
        <taxon>Sigmoideomycetaceae</taxon>
        <taxon>Thamnocephalis</taxon>
    </lineage>
</organism>
<gene>
    <name evidence="4" type="ORF">THASP1DRAFT_27768</name>
</gene>
<dbReference type="PANTHER" id="PTHR21540">
    <property type="entry name" value="RING FINGER AND SWIM DOMAIN-CONTAINING PROTEIN 2"/>
    <property type="match status" value="1"/>
</dbReference>
<proteinExistence type="predicted"/>
<evidence type="ECO:0000259" key="3">
    <source>
        <dbReference type="PROSITE" id="PS50966"/>
    </source>
</evidence>
<dbReference type="EMBL" id="KZ992452">
    <property type="protein sequence ID" value="RKP10441.1"/>
    <property type="molecule type" value="Genomic_DNA"/>
</dbReference>
<keyword evidence="1" id="KW-0862">Zinc</keyword>
<dbReference type="GO" id="GO:0008270">
    <property type="term" value="F:zinc ion binding"/>
    <property type="evidence" value="ECO:0007669"/>
    <property type="project" value="UniProtKB-KW"/>
</dbReference>
<dbReference type="InterPro" id="IPR007527">
    <property type="entry name" value="Znf_SWIM"/>
</dbReference>
<dbReference type="AlphaFoldDB" id="A0A4P9XXP3"/>
<dbReference type="Gene3D" id="3.30.40.10">
    <property type="entry name" value="Zinc/RING finger domain, C3HC4 (zinc finger)"/>
    <property type="match status" value="1"/>
</dbReference>
<dbReference type="SUPFAM" id="SSF57850">
    <property type="entry name" value="RING/U-box"/>
    <property type="match status" value="1"/>
</dbReference>